<organism evidence="1">
    <name type="scientific">Arundo donax</name>
    <name type="common">Giant reed</name>
    <name type="synonym">Donax arundinaceus</name>
    <dbReference type="NCBI Taxonomy" id="35708"/>
    <lineage>
        <taxon>Eukaryota</taxon>
        <taxon>Viridiplantae</taxon>
        <taxon>Streptophyta</taxon>
        <taxon>Embryophyta</taxon>
        <taxon>Tracheophyta</taxon>
        <taxon>Spermatophyta</taxon>
        <taxon>Magnoliopsida</taxon>
        <taxon>Liliopsida</taxon>
        <taxon>Poales</taxon>
        <taxon>Poaceae</taxon>
        <taxon>PACMAD clade</taxon>
        <taxon>Arundinoideae</taxon>
        <taxon>Arundineae</taxon>
        <taxon>Arundo</taxon>
    </lineage>
</organism>
<protein>
    <submittedName>
        <fullName evidence="1">Uncharacterized protein</fullName>
    </submittedName>
</protein>
<accession>A0A0A9C0Z0</accession>
<evidence type="ECO:0000313" key="1">
    <source>
        <dbReference type="EMBL" id="JAD69236.1"/>
    </source>
</evidence>
<sequence>MQPKTCLTCGVRFRCQKGCLLHFHETLHLINLRVSAKHTLSIGAYSKDVTL</sequence>
<reference evidence="1" key="1">
    <citation type="submission" date="2014-09" db="EMBL/GenBank/DDBJ databases">
        <authorList>
            <person name="Magalhaes I.L.F."/>
            <person name="Oliveira U."/>
            <person name="Santos F.R."/>
            <person name="Vidigal T.H.D.A."/>
            <person name="Brescovit A.D."/>
            <person name="Santos A.J."/>
        </authorList>
    </citation>
    <scope>NUCLEOTIDE SEQUENCE</scope>
    <source>
        <tissue evidence="1">Shoot tissue taken approximately 20 cm above the soil surface</tissue>
    </source>
</reference>
<reference evidence="1" key="2">
    <citation type="journal article" date="2015" name="Data Brief">
        <title>Shoot transcriptome of the giant reed, Arundo donax.</title>
        <authorList>
            <person name="Barrero R.A."/>
            <person name="Guerrero F.D."/>
            <person name="Moolhuijzen P."/>
            <person name="Goolsby J.A."/>
            <person name="Tidwell J."/>
            <person name="Bellgard S.E."/>
            <person name="Bellgard M.I."/>
        </authorList>
    </citation>
    <scope>NUCLEOTIDE SEQUENCE</scope>
    <source>
        <tissue evidence="1">Shoot tissue taken approximately 20 cm above the soil surface</tissue>
    </source>
</reference>
<dbReference type="AlphaFoldDB" id="A0A0A9C0Z0"/>
<name>A0A0A9C0Z0_ARUDO</name>
<proteinExistence type="predicted"/>
<dbReference type="EMBL" id="GBRH01228659">
    <property type="protein sequence ID" value="JAD69236.1"/>
    <property type="molecule type" value="Transcribed_RNA"/>
</dbReference>